<evidence type="ECO:0000313" key="2">
    <source>
        <dbReference type="EMBL" id="KAI5427887.1"/>
    </source>
</evidence>
<proteinExistence type="predicted"/>
<keyword evidence="3" id="KW-1185">Reference proteome</keyword>
<dbReference type="EMBL" id="JAMSHJ010000003">
    <property type="protein sequence ID" value="KAI5427887.1"/>
    <property type="molecule type" value="Genomic_DNA"/>
</dbReference>
<feature type="region of interest" description="Disordered" evidence="1">
    <location>
        <begin position="90"/>
        <end position="115"/>
    </location>
</feature>
<evidence type="ECO:0000313" key="3">
    <source>
        <dbReference type="Proteomes" id="UP001058974"/>
    </source>
</evidence>
<name>A0A9D4XWL3_PEA</name>
<dbReference type="Gramene" id="Psat03G0306200-T1">
    <property type="protein sequence ID" value="KAI5427887.1"/>
    <property type="gene ID" value="KIW84_033062"/>
</dbReference>
<comment type="caution">
    <text evidence="2">The sequence shown here is derived from an EMBL/GenBank/DDBJ whole genome shotgun (WGS) entry which is preliminary data.</text>
</comment>
<sequence>MAELVGIRLKLMFKLCNLMKQRNSVKWLLTFIEKIVQHHQSSAVADKCFLISSSFTLPPPPFKLPVQFRIMLIRRTFGFLTTILTPGSDGSMPRHNGTTDVHDKNETQLSSSTSKISVDDQEKNDFASQLLQACDSLRQQSFVNLDGYTAATGACAGIIAMSATYPMDMV</sequence>
<gene>
    <name evidence="2" type="ORF">KIW84_033062</name>
</gene>
<protein>
    <submittedName>
        <fullName evidence="2">Uncharacterized protein</fullName>
    </submittedName>
</protein>
<organism evidence="2 3">
    <name type="scientific">Pisum sativum</name>
    <name type="common">Garden pea</name>
    <name type="synonym">Lathyrus oleraceus</name>
    <dbReference type="NCBI Taxonomy" id="3888"/>
    <lineage>
        <taxon>Eukaryota</taxon>
        <taxon>Viridiplantae</taxon>
        <taxon>Streptophyta</taxon>
        <taxon>Embryophyta</taxon>
        <taxon>Tracheophyta</taxon>
        <taxon>Spermatophyta</taxon>
        <taxon>Magnoliopsida</taxon>
        <taxon>eudicotyledons</taxon>
        <taxon>Gunneridae</taxon>
        <taxon>Pentapetalae</taxon>
        <taxon>rosids</taxon>
        <taxon>fabids</taxon>
        <taxon>Fabales</taxon>
        <taxon>Fabaceae</taxon>
        <taxon>Papilionoideae</taxon>
        <taxon>50 kb inversion clade</taxon>
        <taxon>NPAAA clade</taxon>
        <taxon>Hologalegina</taxon>
        <taxon>IRL clade</taxon>
        <taxon>Fabeae</taxon>
        <taxon>Lathyrus</taxon>
    </lineage>
</organism>
<evidence type="ECO:0000256" key="1">
    <source>
        <dbReference type="SAM" id="MobiDB-lite"/>
    </source>
</evidence>
<dbReference type="Proteomes" id="UP001058974">
    <property type="component" value="Chromosome 3"/>
</dbReference>
<dbReference type="AlphaFoldDB" id="A0A9D4XWL3"/>
<reference evidence="2 3" key="1">
    <citation type="journal article" date="2022" name="Nat. Genet.">
        <title>Improved pea reference genome and pan-genome highlight genomic features and evolutionary characteristics.</title>
        <authorList>
            <person name="Yang T."/>
            <person name="Liu R."/>
            <person name="Luo Y."/>
            <person name="Hu S."/>
            <person name="Wang D."/>
            <person name="Wang C."/>
            <person name="Pandey M.K."/>
            <person name="Ge S."/>
            <person name="Xu Q."/>
            <person name="Li N."/>
            <person name="Li G."/>
            <person name="Huang Y."/>
            <person name="Saxena R.K."/>
            <person name="Ji Y."/>
            <person name="Li M."/>
            <person name="Yan X."/>
            <person name="He Y."/>
            <person name="Liu Y."/>
            <person name="Wang X."/>
            <person name="Xiang C."/>
            <person name="Varshney R.K."/>
            <person name="Ding H."/>
            <person name="Gao S."/>
            <person name="Zong X."/>
        </authorList>
    </citation>
    <scope>NUCLEOTIDE SEQUENCE [LARGE SCALE GENOMIC DNA]</scope>
    <source>
        <strain evidence="2 3">cv. Zhongwan 6</strain>
    </source>
</reference>
<accession>A0A9D4XWL3</accession>